<name>A0A8C4RPT2_ERPCA</name>
<dbReference type="GeneTree" id="ENSGT00980000202635"/>
<dbReference type="AlphaFoldDB" id="A0A8C4RPT2"/>
<feature type="region of interest" description="Disordered" evidence="1">
    <location>
        <begin position="1"/>
        <end position="40"/>
    </location>
</feature>
<sequence>AAREREKDIHRQRERDANTQAARERERDAHTHRQRKRDSWMHKVGRQLKNALGLILFSLLFTAISSLRALLQCYFSWWFIKLRIFSNSTLHANLQSPLILNI</sequence>
<protein>
    <submittedName>
        <fullName evidence="3">Uncharacterized protein</fullName>
    </submittedName>
</protein>
<keyword evidence="2" id="KW-1133">Transmembrane helix</keyword>
<evidence type="ECO:0000256" key="2">
    <source>
        <dbReference type="SAM" id="Phobius"/>
    </source>
</evidence>
<accession>A0A8C4RPT2</accession>
<reference evidence="3" key="3">
    <citation type="submission" date="2025-09" db="UniProtKB">
        <authorList>
            <consortium name="Ensembl"/>
        </authorList>
    </citation>
    <scope>IDENTIFICATION</scope>
</reference>
<evidence type="ECO:0000256" key="1">
    <source>
        <dbReference type="SAM" id="MobiDB-lite"/>
    </source>
</evidence>
<reference evidence="3" key="1">
    <citation type="submission" date="2021-06" db="EMBL/GenBank/DDBJ databases">
        <authorList>
            <consortium name="Wellcome Sanger Institute Data Sharing"/>
        </authorList>
    </citation>
    <scope>NUCLEOTIDE SEQUENCE [LARGE SCALE GENOMIC DNA]</scope>
</reference>
<keyword evidence="4" id="KW-1185">Reference proteome</keyword>
<feature type="transmembrane region" description="Helical" evidence="2">
    <location>
        <begin position="51"/>
        <end position="80"/>
    </location>
</feature>
<reference evidence="3" key="2">
    <citation type="submission" date="2025-08" db="UniProtKB">
        <authorList>
            <consortium name="Ensembl"/>
        </authorList>
    </citation>
    <scope>IDENTIFICATION</scope>
</reference>
<dbReference type="Ensembl" id="ENSECRT00000005677.1">
    <property type="protein sequence ID" value="ENSECRP00000005582.1"/>
    <property type="gene ID" value="ENSECRG00000003757.1"/>
</dbReference>
<dbReference type="Proteomes" id="UP000694620">
    <property type="component" value="Chromosome 1"/>
</dbReference>
<proteinExistence type="predicted"/>
<keyword evidence="2" id="KW-0472">Membrane</keyword>
<evidence type="ECO:0000313" key="3">
    <source>
        <dbReference type="Ensembl" id="ENSECRP00000005582.1"/>
    </source>
</evidence>
<evidence type="ECO:0000313" key="4">
    <source>
        <dbReference type="Proteomes" id="UP000694620"/>
    </source>
</evidence>
<keyword evidence="2" id="KW-0812">Transmembrane</keyword>
<organism evidence="3 4">
    <name type="scientific">Erpetoichthys calabaricus</name>
    <name type="common">Rope fish</name>
    <name type="synonym">Calamoichthys calabaricus</name>
    <dbReference type="NCBI Taxonomy" id="27687"/>
    <lineage>
        <taxon>Eukaryota</taxon>
        <taxon>Metazoa</taxon>
        <taxon>Chordata</taxon>
        <taxon>Craniata</taxon>
        <taxon>Vertebrata</taxon>
        <taxon>Euteleostomi</taxon>
        <taxon>Actinopterygii</taxon>
        <taxon>Polypteriformes</taxon>
        <taxon>Polypteridae</taxon>
        <taxon>Erpetoichthys</taxon>
    </lineage>
</organism>